<dbReference type="InterPro" id="IPR011989">
    <property type="entry name" value="ARM-like"/>
</dbReference>
<evidence type="ECO:0000256" key="3">
    <source>
        <dbReference type="ARBA" id="ARBA00022448"/>
    </source>
</evidence>
<dbReference type="GO" id="GO:0005737">
    <property type="term" value="C:cytoplasm"/>
    <property type="evidence" value="ECO:0007669"/>
    <property type="project" value="TreeGrafter"/>
</dbReference>
<keyword evidence="7" id="KW-1185">Reference proteome</keyword>
<dbReference type="STRING" id="670386.D3BTU2"/>
<evidence type="ECO:0000256" key="2">
    <source>
        <dbReference type="ARBA" id="ARBA00007991"/>
    </source>
</evidence>
<dbReference type="GO" id="GO:0006606">
    <property type="term" value="P:protein import into nucleus"/>
    <property type="evidence" value="ECO:0007669"/>
    <property type="project" value="TreeGrafter"/>
</dbReference>
<dbReference type="EMBL" id="ADBJ01000056">
    <property type="protein sequence ID" value="EFA75128.1"/>
    <property type="molecule type" value="Genomic_DNA"/>
</dbReference>
<accession>D3BTU2</accession>
<gene>
    <name evidence="6" type="ORF">PPL_11202</name>
</gene>
<dbReference type="InterPro" id="IPR016024">
    <property type="entry name" value="ARM-type_fold"/>
</dbReference>
<keyword evidence="4" id="KW-0539">Nucleus</keyword>
<evidence type="ECO:0000256" key="4">
    <source>
        <dbReference type="ARBA" id="ARBA00023242"/>
    </source>
</evidence>
<name>D3BTU2_HETP5</name>
<dbReference type="Gene3D" id="1.25.10.10">
    <property type="entry name" value="Leucine-rich Repeat Variant"/>
    <property type="match status" value="1"/>
</dbReference>
<protein>
    <recommendedName>
        <fullName evidence="5">Importin N-terminal domain-containing protein</fullName>
    </recommendedName>
</protein>
<dbReference type="SUPFAM" id="SSF48371">
    <property type="entry name" value="ARM repeat"/>
    <property type="match status" value="1"/>
</dbReference>
<sequence>MNGLQQQQQQQQQKQSVSPTIVANDCLAGGDICNINGNLEPPTIDNISKALVALYTSNDSCMRDYAQQWLIKIQSLHSAWDFCPQLLETNVLELQFFGASTLEQKLKNEWTSLPNEMKQLNEIEWHCRDKDVCRSEYCGDVHILDALEFTD</sequence>
<dbReference type="InterPro" id="IPR001494">
    <property type="entry name" value="Importin-beta_N"/>
</dbReference>
<feature type="domain" description="Importin N-terminal" evidence="5">
    <location>
        <begin position="66"/>
        <end position="119"/>
    </location>
</feature>
<evidence type="ECO:0000313" key="6">
    <source>
        <dbReference type="EMBL" id="EFA75128.1"/>
    </source>
</evidence>
<dbReference type="InParanoid" id="D3BTU2"/>
<organism evidence="6 7">
    <name type="scientific">Heterostelium pallidum (strain ATCC 26659 / Pp 5 / PN500)</name>
    <name type="common">Cellular slime mold</name>
    <name type="synonym">Polysphondylium pallidum</name>
    <dbReference type="NCBI Taxonomy" id="670386"/>
    <lineage>
        <taxon>Eukaryota</taxon>
        <taxon>Amoebozoa</taxon>
        <taxon>Evosea</taxon>
        <taxon>Eumycetozoa</taxon>
        <taxon>Dictyostelia</taxon>
        <taxon>Acytosteliales</taxon>
        <taxon>Acytosteliaceae</taxon>
        <taxon>Heterostelium</taxon>
    </lineage>
</organism>
<dbReference type="GO" id="GO:0005634">
    <property type="term" value="C:nucleus"/>
    <property type="evidence" value="ECO:0007669"/>
    <property type="project" value="UniProtKB-SubCell"/>
</dbReference>
<comment type="subcellular location">
    <subcellularLocation>
        <location evidence="1">Nucleus</location>
    </subcellularLocation>
</comment>
<evidence type="ECO:0000256" key="1">
    <source>
        <dbReference type="ARBA" id="ARBA00004123"/>
    </source>
</evidence>
<dbReference type="GO" id="GO:0031267">
    <property type="term" value="F:small GTPase binding"/>
    <property type="evidence" value="ECO:0007669"/>
    <property type="project" value="InterPro"/>
</dbReference>
<dbReference type="PANTHER" id="PTHR12363:SF33">
    <property type="entry name" value="IMPORTIN-13"/>
    <property type="match status" value="1"/>
</dbReference>
<comment type="caution">
    <text evidence="6">The sequence shown here is derived from an EMBL/GenBank/DDBJ whole genome shotgun (WGS) entry which is preliminary data.</text>
</comment>
<dbReference type="AlphaFoldDB" id="D3BTU2"/>
<dbReference type="RefSeq" id="XP_020427262.1">
    <property type="nucleotide sequence ID" value="XM_020581959.1"/>
</dbReference>
<dbReference type="GeneID" id="31366670"/>
<comment type="similarity">
    <text evidence="2">Belongs to the importin beta family.</text>
</comment>
<evidence type="ECO:0000313" key="7">
    <source>
        <dbReference type="Proteomes" id="UP000001396"/>
    </source>
</evidence>
<reference evidence="6 7" key="1">
    <citation type="journal article" date="2011" name="Genome Res.">
        <title>Phylogeny-wide analysis of social amoeba genomes highlights ancient origins for complex intercellular communication.</title>
        <authorList>
            <person name="Heidel A.J."/>
            <person name="Lawal H.M."/>
            <person name="Felder M."/>
            <person name="Schilde C."/>
            <person name="Helps N.R."/>
            <person name="Tunggal B."/>
            <person name="Rivero F."/>
            <person name="John U."/>
            <person name="Schleicher M."/>
            <person name="Eichinger L."/>
            <person name="Platzer M."/>
            <person name="Noegel A.A."/>
            <person name="Schaap P."/>
            <person name="Gloeckner G."/>
        </authorList>
    </citation>
    <scope>NUCLEOTIDE SEQUENCE [LARGE SCALE GENOMIC DNA]</scope>
    <source>
        <strain evidence="7">ATCC 26659 / Pp 5 / PN500</strain>
    </source>
</reference>
<dbReference type="PANTHER" id="PTHR12363">
    <property type="entry name" value="TRANSPORTIN 3 AND IMPORTIN 13"/>
    <property type="match status" value="1"/>
</dbReference>
<dbReference type="InterPro" id="IPR051345">
    <property type="entry name" value="Importin_beta-like_NTR"/>
</dbReference>
<dbReference type="Pfam" id="PF03810">
    <property type="entry name" value="IBN_N"/>
    <property type="match status" value="1"/>
</dbReference>
<dbReference type="Proteomes" id="UP000001396">
    <property type="component" value="Unassembled WGS sequence"/>
</dbReference>
<proteinExistence type="inferred from homology"/>
<keyword evidence="3" id="KW-0813">Transport</keyword>
<evidence type="ECO:0000259" key="5">
    <source>
        <dbReference type="Pfam" id="PF03810"/>
    </source>
</evidence>